<sequence length="219" mass="25032">MTVVFAHADPAEAREVFQWHRGFAGANDMLFPRSWNQYEQLANDGRVFTAKEDGEYLGLCYYNWDEDDEDDKFWELGGLMVATNTRGRSIGITLMRVTLAQLLFDEEPLSRHEAIISHVHSQNDNPRRVIETHLGFPHQRQIEIPGAVVPGLRQDEDGMVRGDVFAFAYPYTLEKLLVWCETWDGRLRDGSPAEIQIFGDGIEIWAAAFRQMLADPMGI</sequence>
<comment type="caution">
    <text evidence="2">The sequence shown here is derived from an EMBL/GenBank/DDBJ whole genome shotgun (WGS) entry which is preliminary data.</text>
</comment>
<feature type="domain" description="N-acetyltransferase" evidence="1">
    <location>
        <begin position="3"/>
        <end position="174"/>
    </location>
</feature>
<dbReference type="STRING" id="228230.RMCC_2735"/>
<dbReference type="GO" id="GO:0016747">
    <property type="term" value="F:acyltransferase activity, transferring groups other than amino-acyl groups"/>
    <property type="evidence" value="ECO:0007669"/>
    <property type="project" value="InterPro"/>
</dbReference>
<evidence type="ECO:0000259" key="1">
    <source>
        <dbReference type="PROSITE" id="PS51186"/>
    </source>
</evidence>
<organism evidence="2 3">
    <name type="scientific">Mycolicibacterium canariasense</name>
    <name type="common">Mycobacterium canariasense</name>
    <dbReference type="NCBI Taxonomy" id="228230"/>
    <lineage>
        <taxon>Bacteria</taxon>
        <taxon>Bacillati</taxon>
        <taxon>Actinomycetota</taxon>
        <taxon>Actinomycetes</taxon>
        <taxon>Mycobacteriales</taxon>
        <taxon>Mycobacteriaceae</taxon>
        <taxon>Mycolicibacterium</taxon>
    </lineage>
</organism>
<dbReference type="PROSITE" id="PS51186">
    <property type="entry name" value="GNAT"/>
    <property type="match status" value="1"/>
</dbReference>
<keyword evidence="3" id="KW-1185">Reference proteome</keyword>
<proteinExistence type="predicted"/>
<dbReference type="Proteomes" id="UP000069443">
    <property type="component" value="Unassembled WGS sequence"/>
</dbReference>
<dbReference type="InterPro" id="IPR016181">
    <property type="entry name" value="Acyl_CoA_acyltransferase"/>
</dbReference>
<evidence type="ECO:0000313" key="3">
    <source>
        <dbReference type="Proteomes" id="UP000069443"/>
    </source>
</evidence>
<dbReference type="Pfam" id="PF00583">
    <property type="entry name" value="Acetyltransf_1"/>
    <property type="match status" value="1"/>
</dbReference>
<dbReference type="OrthoDB" id="9788924at2"/>
<accession>A0A100WD54</accession>
<reference evidence="3" key="2">
    <citation type="submission" date="2016-02" db="EMBL/GenBank/DDBJ databases">
        <title>Draft genome sequence of five rapidly growing Mycobacterium species.</title>
        <authorList>
            <person name="Katahira K."/>
            <person name="Gotou Y."/>
            <person name="Iida K."/>
            <person name="Ogura Y."/>
            <person name="Hayashi T."/>
        </authorList>
    </citation>
    <scope>NUCLEOTIDE SEQUENCE [LARGE SCALE GENOMIC DNA]</scope>
    <source>
        <strain evidence="3">JCM15298</strain>
    </source>
</reference>
<evidence type="ECO:0000313" key="2">
    <source>
        <dbReference type="EMBL" id="GAS95769.1"/>
    </source>
</evidence>
<dbReference type="SUPFAM" id="SSF55729">
    <property type="entry name" value="Acyl-CoA N-acyltransferases (Nat)"/>
    <property type="match status" value="1"/>
</dbReference>
<protein>
    <submittedName>
        <fullName evidence="2">Acetyltransferase</fullName>
    </submittedName>
</protein>
<dbReference type="RefSeq" id="WP_062656890.1">
    <property type="nucleotide sequence ID" value="NZ_BCSY01000045.1"/>
</dbReference>
<dbReference type="AlphaFoldDB" id="A0A100WD54"/>
<dbReference type="EMBL" id="BCSY01000045">
    <property type="protein sequence ID" value="GAS95769.1"/>
    <property type="molecule type" value="Genomic_DNA"/>
</dbReference>
<keyword evidence="2" id="KW-0808">Transferase</keyword>
<dbReference type="InterPro" id="IPR000182">
    <property type="entry name" value="GNAT_dom"/>
</dbReference>
<gene>
    <name evidence="2" type="ORF">RMCC_2735</name>
</gene>
<dbReference type="Gene3D" id="3.40.630.30">
    <property type="match status" value="1"/>
</dbReference>
<name>A0A100WD54_MYCCR</name>
<reference evidence="3" key="1">
    <citation type="journal article" date="2016" name="Genome Announc.">
        <title>Draft Genome Sequences of Five Rapidly Growing Mycobacterium Species, M. thermoresistibile, M. fortuitum subsp. acetamidolyticum, M. canariasense, M. brisbanense, and M. novocastrense.</title>
        <authorList>
            <person name="Katahira K."/>
            <person name="Ogura Y."/>
            <person name="Gotoh Y."/>
            <person name="Hayashi T."/>
        </authorList>
    </citation>
    <scope>NUCLEOTIDE SEQUENCE [LARGE SCALE GENOMIC DNA]</scope>
    <source>
        <strain evidence="3">JCM15298</strain>
    </source>
</reference>